<protein>
    <submittedName>
        <fullName evidence="5">Putative cuticle collagen</fullName>
    </submittedName>
</protein>
<dbReference type="AlphaFoldDB" id="A0A0V1M8H7"/>
<dbReference type="Proteomes" id="UP000054843">
    <property type="component" value="Unassembled WGS sequence"/>
</dbReference>
<dbReference type="Pfam" id="PF01391">
    <property type="entry name" value="Collagen"/>
    <property type="match status" value="2"/>
</dbReference>
<feature type="compositionally biased region" description="Pro residues" evidence="2">
    <location>
        <begin position="394"/>
        <end position="403"/>
    </location>
</feature>
<feature type="compositionally biased region" description="Pro residues" evidence="2">
    <location>
        <begin position="309"/>
        <end position="324"/>
    </location>
</feature>
<feature type="compositionally biased region" description="Low complexity" evidence="2">
    <location>
        <begin position="329"/>
        <end position="340"/>
    </location>
</feature>
<gene>
    <name evidence="5" type="primary">col-155</name>
    <name evidence="5" type="ORF">T10_9978</name>
</gene>
<evidence type="ECO:0000259" key="4">
    <source>
        <dbReference type="SMART" id="SM01088"/>
    </source>
</evidence>
<evidence type="ECO:0000313" key="6">
    <source>
        <dbReference type="Proteomes" id="UP000054843"/>
    </source>
</evidence>
<dbReference type="Pfam" id="PF01484">
    <property type="entry name" value="Col_cuticle_N"/>
    <property type="match status" value="1"/>
</dbReference>
<evidence type="ECO:0000256" key="2">
    <source>
        <dbReference type="SAM" id="MobiDB-lite"/>
    </source>
</evidence>
<evidence type="ECO:0000313" key="5">
    <source>
        <dbReference type="EMBL" id="KRZ68005.1"/>
    </source>
</evidence>
<keyword evidence="3" id="KW-0812">Transmembrane</keyword>
<organism evidence="5 6">
    <name type="scientific">Trichinella papuae</name>
    <dbReference type="NCBI Taxonomy" id="268474"/>
    <lineage>
        <taxon>Eukaryota</taxon>
        <taxon>Metazoa</taxon>
        <taxon>Ecdysozoa</taxon>
        <taxon>Nematoda</taxon>
        <taxon>Enoplea</taxon>
        <taxon>Dorylaimia</taxon>
        <taxon>Trichinellida</taxon>
        <taxon>Trichinellidae</taxon>
        <taxon>Trichinella</taxon>
    </lineage>
</organism>
<evidence type="ECO:0000256" key="1">
    <source>
        <dbReference type="ARBA" id="ARBA00022737"/>
    </source>
</evidence>
<keyword evidence="3" id="KW-1133">Transmembrane helix</keyword>
<dbReference type="GO" id="GO:0005581">
    <property type="term" value="C:collagen trimer"/>
    <property type="evidence" value="ECO:0007669"/>
    <property type="project" value="UniProtKB-KW"/>
</dbReference>
<dbReference type="SMART" id="SM01088">
    <property type="entry name" value="Col_cuticle_N"/>
    <property type="match status" value="1"/>
</dbReference>
<feature type="compositionally biased region" description="Pro residues" evidence="2">
    <location>
        <begin position="268"/>
        <end position="294"/>
    </location>
</feature>
<keyword evidence="1" id="KW-0677">Repeat</keyword>
<accession>A0A0V1M8H7</accession>
<dbReference type="OrthoDB" id="5920520at2759"/>
<feature type="region of interest" description="Disordered" evidence="2">
    <location>
        <begin position="209"/>
        <end position="411"/>
    </location>
</feature>
<dbReference type="GO" id="GO:0042302">
    <property type="term" value="F:structural constituent of cuticle"/>
    <property type="evidence" value="ECO:0007669"/>
    <property type="project" value="InterPro"/>
</dbReference>
<dbReference type="InterPro" id="IPR008160">
    <property type="entry name" value="Collagen"/>
</dbReference>
<reference evidence="5 6" key="1">
    <citation type="submission" date="2015-01" db="EMBL/GenBank/DDBJ databases">
        <title>Evolution of Trichinella species and genotypes.</title>
        <authorList>
            <person name="Korhonen P.K."/>
            <person name="Edoardo P."/>
            <person name="Giuseppe L.R."/>
            <person name="Gasser R.B."/>
        </authorList>
    </citation>
    <scope>NUCLEOTIDE SEQUENCE [LARGE SCALE GENOMIC DNA]</scope>
    <source>
        <strain evidence="5">ISS1980</strain>
    </source>
</reference>
<dbReference type="InterPro" id="IPR002486">
    <property type="entry name" value="Col_cuticle_N"/>
</dbReference>
<keyword evidence="3" id="KW-0472">Membrane</keyword>
<keyword evidence="6" id="KW-1185">Reference proteome</keyword>
<dbReference type="PANTHER" id="PTHR24637:SF262">
    <property type="entry name" value="CUTICLE COLLAGEN 34-RELATED"/>
    <property type="match status" value="1"/>
</dbReference>
<feature type="domain" description="Nematode cuticle collagen N-terminal" evidence="4">
    <location>
        <begin position="131"/>
        <end position="183"/>
    </location>
</feature>
<sequence>MGSDRARLGGNLVLKNSSPVSIEFSVNLIHVPGISPTKERSWLPSVALINDTDLAARLRNLIKSTHNGQNLGHWKVELTYKIREEISSNHSICSDRPATSTPVKSTLSAVVFGKKFPIKMESDIRLKAYKFVAYSSVAFSVTAVLAVCISLPMAYNYVQHVRVQMSHELKFCKGSTKDIFSEVNYLKNFPKMNRTRRQVDAYGALSGSGAGIPVSDETKETESSCDDCCIPGLPGPPGPAGRPGKPGKHGAPGMPGMPGSPAQAPCEPVIPPPCKPCPPGPPGPQGPPGPPGDPGEPGNSGKQGKDAMPGPPGPQGPPGPPGLPGPDGAPGDPGSPAIAPEPIIGEQGEAGDPGPQGVQGPPGEPGKDGEPGEKGPQGLPGATGPQGEEGLPGPQGPAGPPGPAGEKGICPKYCALDGGVFFSDGTRR</sequence>
<evidence type="ECO:0000256" key="3">
    <source>
        <dbReference type="SAM" id="Phobius"/>
    </source>
</evidence>
<dbReference type="PANTHER" id="PTHR24637">
    <property type="entry name" value="COLLAGEN"/>
    <property type="match status" value="1"/>
</dbReference>
<comment type="caution">
    <text evidence="5">The sequence shown here is derived from an EMBL/GenBank/DDBJ whole genome shotgun (WGS) entry which is preliminary data.</text>
</comment>
<name>A0A0V1M8H7_9BILA</name>
<feature type="transmembrane region" description="Helical" evidence="3">
    <location>
        <begin position="131"/>
        <end position="155"/>
    </location>
</feature>
<keyword evidence="5" id="KW-0176">Collagen</keyword>
<dbReference type="STRING" id="268474.A0A0V1M8H7"/>
<proteinExistence type="predicted"/>
<dbReference type="EMBL" id="JYDO01000177">
    <property type="protein sequence ID" value="KRZ68005.1"/>
    <property type="molecule type" value="Genomic_DNA"/>
</dbReference>
<feature type="compositionally biased region" description="Low complexity" evidence="2">
    <location>
        <begin position="249"/>
        <end position="267"/>
    </location>
</feature>